<organism evidence="9 12">
    <name type="scientific">Aphanomyces astaci</name>
    <name type="common">Crayfish plague agent</name>
    <dbReference type="NCBI Taxonomy" id="112090"/>
    <lineage>
        <taxon>Eukaryota</taxon>
        <taxon>Sar</taxon>
        <taxon>Stramenopiles</taxon>
        <taxon>Oomycota</taxon>
        <taxon>Saprolegniomycetes</taxon>
        <taxon>Saprolegniales</taxon>
        <taxon>Verrucalvaceae</taxon>
        <taxon>Aphanomyces</taxon>
    </lineage>
</organism>
<dbReference type="Proteomes" id="UP000286510">
    <property type="component" value="Unassembled WGS sequence"/>
</dbReference>
<dbReference type="EMBL" id="QUTG01004497">
    <property type="protein sequence ID" value="RHY87995.1"/>
    <property type="molecule type" value="Genomic_DNA"/>
</dbReference>
<keyword evidence="2" id="KW-1133">Transmembrane helix</keyword>
<dbReference type="Proteomes" id="UP000283543">
    <property type="component" value="Unassembled WGS sequence"/>
</dbReference>
<evidence type="ECO:0000313" key="7">
    <source>
        <dbReference type="EMBL" id="RHY84617.1"/>
    </source>
</evidence>
<dbReference type="EMBL" id="QUTA01003038">
    <property type="protein sequence ID" value="RHY25095.1"/>
    <property type="molecule type" value="Genomic_DNA"/>
</dbReference>
<dbReference type="EMBL" id="QUTE01011352">
    <property type="protein sequence ID" value="RHZ10137.1"/>
    <property type="molecule type" value="Genomic_DNA"/>
</dbReference>
<comment type="caution">
    <text evidence="9">The sequence shown here is derived from an EMBL/GenBank/DDBJ whole genome shotgun (WGS) entry which is preliminary data.</text>
</comment>
<dbReference type="Proteomes" id="UP000285430">
    <property type="component" value="Unassembled WGS sequence"/>
</dbReference>
<evidence type="ECO:0008006" key="19">
    <source>
        <dbReference type="Google" id="ProtNLM"/>
    </source>
</evidence>
<sequence>MLPRRGLHNEVDGSTQPIELLPRYVFVLALSAGMTLCTLTTVFKWDNVKRDAGHGTMFMVFFCWFVWSVSVLCNTFVVFATGQVDTLANSTIRRISFLSEVFFNAISMWFMVASYEFQRRALHPRTPRSNHACLIWYMLAIGGVSVAMLVALAVVEYVGSAVVSADGSHMGPVSALLLSRLSWGTWGLRWLAVVYPAAMAFWLNLRRDRLLVQGLPKALTLIVVCFFVLNLPYLVLDTLVELDMLQLDSNMGLKVRGLSKTVSYTSGVAISLVMGFSVRGFDAFYLPAPPRSSLPSRRTQQPTPSTSQRSFFVMSDSSV</sequence>
<dbReference type="Proteomes" id="UP000266196">
    <property type="component" value="Unassembled WGS sequence"/>
</dbReference>
<evidence type="ECO:0000313" key="6">
    <source>
        <dbReference type="EMBL" id="RHY67342.1"/>
    </source>
</evidence>
<protein>
    <recommendedName>
        <fullName evidence="19">Intimal thickness related receptor IRP domain-containing protein</fullName>
    </recommendedName>
</protein>
<dbReference type="Proteomes" id="UP000285712">
    <property type="component" value="Unassembled WGS sequence"/>
</dbReference>
<evidence type="ECO:0000313" key="14">
    <source>
        <dbReference type="Proteomes" id="UP000266643"/>
    </source>
</evidence>
<dbReference type="Gene3D" id="1.20.1070.10">
    <property type="entry name" value="Rhodopsin 7-helix transmembrane proteins"/>
    <property type="match status" value="1"/>
</dbReference>
<keyword evidence="2" id="KW-0812">Transmembrane</keyword>
<evidence type="ECO:0000313" key="5">
    <source>
        <dbReference type="EMBL" id="RHY43164.1"/>
    </source>
</evidence>
<evidence type="ECO:0000313" key="17">
    <source>
        <dbReference type="Proteomes" id="UP000285712"/>
    </source>
</evidence>
<feature type="transmembrane region" description="Helical" evidence="2">
    <location>
        <begin position="57"/>
        <end position="80"/>
    </location>
</feature>
<gene>
    <name evidence="3" type="ORF">DYB25_012701</name>
    <name evidence="7" type="ORF">DYB26_006454</name>
    <name evidence="6" type="ORF">DYB30_009478</name>
    <name evidence="9" type="ORF">DYB31_001082</name>
    <name evidence="4" type="ORF">DYB34_008946</name>
    <name evidence="8" type="ORF">DYB35_013084</name>
    <name evidence="10" type="ORF">DYB37_013171</name>
    <name evidence="5" type="ORF">DYB38_007653</name>
</gene>
<evidence type="ECO:0000313" key="10">
    <source>
        <dbReference type="EMBL" id="RHZ33698.1"/>
    </source>
</evidence>
<reference evidence="11 12" key="1">
    <citation type="submission" date="2018-08" db="EMBL/GenBank/DDBJ databases">
        <title>Aphanomyces genome sequencing and annotation.</title>
        <authorList>
            <person name="Minardi D."/>
            <person name="Oidtmann B."/>
            <person name="Van Der Giezen M."/>
            <person name="Studholme D.J."/>
        </authorList>
    </citation>
    <scope>NUCLEOTIDE SEQUENCE [LARGE SCALE GENOMIC DNA]</scope>
    <source>
        <strain evidence="9 12">197901</strain>
        <strain evidence="6 14">D2</strain>
        <strain evidence="10 16">Da</strain>
        <strain evidence="7 18">FDL457</strain>
        <strain evidence="5 11">SA</strain>
        <strain evidence="4 15">Si</strain>
        <strain evidence="8 17">Sv</strain>
        <strain evidence="3 13">Yx</strain>
    </source>
</reference>
<evidence type="ECO:0000313" key="3">
    <source>
        <dbReference type="EMBL" id="RHY25095.1"/>
    </source>
</evidence>
<name>A0A397EZE2_APHAT</name>
<evidence type="ECO:0000313" key="8">
    <source>
        <dbReference type="EMBL" id="RHY87995.1"/>
    </source>
</evidence>
<evidence type="ECO:0000313" key="9">
    <source>
        <dbReference type="EMBL" id="RHZ10137.1"/>
    </source>
</evidence>
<keyword evidence="2" id="KW-0472">Membrane</keyword>
<feature type="transmembrane region" description="Helical" evidence="2">
    <location>
        <begin position="92"/>
        <end position="113"/>
    </location>
</feature>
<evidence type="ECO:0000313" key="18">
    <source>
        <dbReference type="Proteomes" id="UP000286510"/>
    </source>
</evidence>
<evidence type="ECO:0000313" key="11">
    <source>
        <dbReference type="Proteomes" id="UP000265716"/>
    </source>
</evidence>
<evidence type="ECO:0000256" key="2">
    <source>
        <dbReference type="SAM" id="Phobius"/>
    </source>
</evidence>
<evidence type="ECO:0000313" key="15">
    <source>
        <dbReference type="Proteomes" id="UP000283543"/>
    </source>
</evidence>
<evidence type="ECO:0000256" key="1">
    <source>
        <dbReference type="SAM" id="MobiDB-lite"/>
    </source>
</evidence>
<dbReference type="EMBL" id="QUTH01000523">
    <property type="protein sequence ID" value="RHZ33698.1"/>
    <property type="molecule type" value="Genomic_DNA"/>
</dbReference>
<dbReference type="Proteomes" id="UP000265716">
    <property type="component" value="Unassembled WGS sequence"/>
</dbReference>
<dbReference type="EMBL" id="QUTD01004551">
    <property type="protein sequence ID" value="RHY67342.1"/>
    <property type="molecule type" value="Genomic_DNA"/>
</dbReference>
<evidence type="ECO:0000313" key="12">
    <source>
        <dbReference type="Proteomes" id="UP000266196"/>
    </source>
</evidence>
<proteinExistence type="predicted"/>
<dbReference type="EMBL" id="QUTB01011111">
    <property type="protein sequence ID" value="RHY38451.1"/>
    <property type="molecule type" value="Genomic_DNA"/>
</dbReference>
<evidence type="ECO:0000313" key="13">
    <source>
        <dbReference type="Proteomes" id="UP000266239"/>
    </source>
</evidence>
<accession>A0A397EZE2</accession>
<feature type="transmembrane region" description="Helical" evidence="2">
    <location>
        <begin position="217"/>
        <end position="236"/>
    </location>
</feature>
<dbReference type="VEuPathDB" id="FungiDB:H257_15453"/>
<evidence type="ECO:0000313" key="16">
    <source>
        <dbReference type="Proteomes" id="UP000285430"/>
    </source>
</evidence>
<feature type="transmembrane region" description="Helical" evidence="2">
    <location>
        <begin position="24"/>
        <end position="45"/>
    </location>
</feature>
<dbReference type="Proteomes" id="UP000266239">
    <property type="component" value="Unassembled WGS sequence"/>
</dbReference>
<dbReference type="EMBL" id="QUTC01008661">
    <property type="protein sequence ID" value="RHY43164.1"/>
    <property type="molecule type" value="Genomic_DNA"/>
</dbReference>
<dbReference type="Proteomes" id="UP000266643">
    <property type="component" value="Unassembled WGS sequence"/>
</dbReference>
<feature type="region of interest" description="Disordered" evidence="1">
    <location>
        <begin position="292"/>
        <end position="319"/>
    </location>
</feature>
<dbReference type="AlphaFoldDB" id="A0A397EZE2"/>
<dbReference type="EMBL" id="QUTF01024655">
    <property type="protein sequence ID" value="RHY84617.1"/>
    <property type="molecule type" value="Genomic_DNA"/>
</dbReference>
<feature type="transmembrane region" description="Helical" evidence="2">
    <location>
        <begin position="186"/>
        <end position="205"/>
    </location>
</feature>
<evidence type="ECO:0000313" key="4">
    <source>
        <dbReference type="EMBL" id="RHY38451.1"/>
    </source>
</evidence>
<feature type="compositionally biased region" description="Polar residues" evidence="1">
    <location>
        <begin position="299"/>
        <end position="319"/>
    </location>
</feature>
<feature type="transmembrane region" description="Helical" evidence="2">
    <location>
        <begin position="134"/>
        <end position="155"/>
    </location>
</feature>